<evidence type="ECO:0000259" key="12">
    <source>
        <dbReference type="Pfam" id="PF01435"/>
    </source>
</evidence>
<dbReference type="OrthoDB" id="28389at2157"/>
<accession>A0A160VTS6</accession>
<evidence type="ECO:0000256" key="5">
    <source>
        <dbReference type="ARBA" id="ARBA00022801"/>
    </source>
</evidence>
<evidence type="ECO:0000313" key="14">
    <source>
        <dbReference type="Proteomes" id="UP000093069"/>
    </source>
</evidence>
<evidence type="ECO:0000256" key="10">
    <source>
        <dbReference type="RuleBase" id="RU003983"/>
    </source>
</evidence>
<dbReference type="KEGG" id="tch:CHITON_1824"/>
<dbReference type="Proteomes" id="UP000093069">
    <property type="component" value="Chromosome I"/>
</dbReference>
<keyword evidence="6 10" id="KW-0862">Zinc</keyword>
<reference evidence="14" key="1">
    <citation type="submission" date="2016-01" db="EMBL/GenBank/DDBJ databases">
        <authorList>
            <person name="Vorgias C.E."/>
        </authorList>
    </citation>
    <scope>NUCLEOTIDE SEQUENCE [LARGE SCALE GENOMIC DNA]</scope>
</reference>
<dbReference type="Pfam" id="PF01435">
    <property type="entry name" value="Peptidase_M48"/>
    <property type="match status" value="1"/>
</dbReference>
<evidence type="ECO:0000256" key="6">
    <source>
        <dbReference type="ARBA" id="ARBA00022833"/>
    </source>
</evidence>
<evidence type="ECO:0000256" key="8">
    <source>
        <dbReference type="ARBA" id="ARBA00023049"/>
    </source>
</evidence>
<keyword evidence="7 11" id="KW-1133">Transmembrane helix</keyword>
<dbReference type="STRING" id="54262.CHITON_1824"/>
<keyword evidence="3 11" id="KW-0812">Transmembrane</keyword>
<evidence type="ECO:0000256" key="4">
    <source>
        <dbReference type="ARBA" id="ARBA00022723"/>
    </source>
</evidence>
<evidence type="ECO:0000256" key="3">
    <source>
        <dbReference type="ARBA" id="ARBA00022692"/>
    </source>
</evidence>
<sequence>MLYWIFLFQLMLAIITLGRVGLVISLFVLVGLVFLYRVSLKLKLPKNRFSKLTWEDMPWLYDGIARMANRAGIPMPTIYIEDSPVPTAYSFKNSIVLTAGLFEVLNEEEILAVAAHEIGHIKNGDTLIFPLSKYGQYGMGILTIAIIALGESPMARILSLFNLIAYYFYLHRFLRKREFRADNVALRIAEVPYALKNALEELKYYETILRSNDIPLPTIQPQLERKKEERFYITTLVSTHPSYDERIARIMAIVDMYRIYELN</sequence>
<evidence type="ECO:0000256" key="9">
    <source>
        <dbReference type="ARBA" id="ARBA00023136"/>
    </source>
</evidence>
<proteinExistence type="inferred from homology"/>
<comment type="cofactor">
    <cofactor evidence="10">
        <name>Zn(2+)</name>
        <dbReference type="ChEBI" id="CHEBI:29105"/>
    </cofactor>
    <text evidence="10">Binds 1 zinc ion per subunit.</text>
</comment>
<feature type="transmembrane region" description="Helical" evidence="11">
    <location>
        <begin position="6"/>
        <end position="36"/>
    </location>
</feature>
<dbReference type="InterPro" id="IPR050083">
    <property type="entry name" value="HtpX_protease"/>
</dbReference>
<dbReference type="PANTHER" id="PTHR43221:SF2">
    <property type="entry name" value="PROTEASE HTPX HOMOLOG"/>
    <property type="match status" value="1"/>
</dbReference>
<evidence type="ECO:0000256" key="7">
    <source>
        <dbReference type="ARBA" id="ARBA00022989"/>
    </source>
</evidence>
<dbReference type="InterPro" id="IPR001915">
    <property type="entry name" value="Peptidase_M48"/>
</dbReference>
<evidence type="ECO:0000313" key="13">
    <source>
        <dbReference type="EMBL" id="CUX78603.1"/>
    </source>
</evidence>
<dbReference type="GO" id="GO:0004222">
    <property type="term" value="F:metalloendopeptidase activity"/>
    <property type="evidence" value="ECO:0007669"/>
    <property type="project" value="InterPro"/>
</dbReference>
<gene>
    <name evidence="13" type="ORF">CHITON_1824</name>
</gene>
<dbReference type="PANTHER" id="PTHR43221">
    <property type="entry name" value="PROTEASE HTPX"/>
    <property type="match status" value="1"/>
</dbReference>
<keyword evidence="8 10" id="KW-0482">Metalloprotease</keyword>
<evidence type="ECO:0000256" key="1">
    <source>
        <dbReference type="ARBA" id="ARBA00022475"/>
    </source>
</evidence>
<dbReference type="AlphaFoldDB" id="A0A160VTS6"/>
<keyword evidence="2 10" id="KW-0645">Protease</keyword>
<dbReference type="GeneID" id="28494188"/>
<keyword evidence="5 10" id="KW-0378">Hydrolase</keyword>
<keyword evidence="4" id="KW-0479">Metal-binding</keyword>
<keyword evidence="9 11" id="KW-0472">Membrane</keyword>
<feature type="transmembrane region" description="Helical" evidence="11">
    <location>
        <begin position="127"/>
        <end position="148"/>
    </location>
</feature>
<feature type="domain" description="Peptidase M48" evidence="12">
    <location>
        <begin position="58"/>
        <end position="252"/>
    </location>
</feature>
<name>A0A160VTS6_9EURY</name>
<dbReference type="GO" id="GO:0046872">
    <property type="term" value="F:metal ion binding"/>
    <property type="evidence" value="ECO:0007669"/>
    <property type="project" value="UniProtKB-KW"/>
</dbReference>
<dbReference type="GO" id="GO:0006508">
    <property type="term" value="P:proteolysis"/>
    <property type="evidence" value="ECO:0007669"/>
    <property type="project" value="UniProtKB-KW"/>
</dbReference>
<dbReference type="EMBL" id="LN999010">
    <property type="protein sequence ID" value="CUX78603.1"/>
    <property type="molecule type" value="Genomic_DNA"/>
</dbReference>
<evidence type="ECO:0000256" key="11">
    <source>
        <dbReference type="SAM" id="Phobius"/>
    </source>
</evidence>
<dbReference type="RefSeq" id="WP_068578761.1">
    <property type="nucleotide sequence ID" value="NZ_LN999010.1"/>
</dbReference>
<keyword evidence="1" id="KW-1003">Cell membrane</keyword>
<dbReference type="Gene3D" id="3.30.2010.10">
    <property type="entry name" value="Metalloproteases ('zincins'), catalytic domain"/>
    <property type="match status" value="1"/>
</dbReference>
<organism evidence="13 14">
    <name type="scientific">Thermococcus chitonophagus</name>
    <dbReference type="NCBI Taxonomy" id="54262"/>
    <lineage>
        <taxon>Archaea</taxon>
        <taxon>Methanobacteriati</taxon>
        <taxon>Methanobacteriota</taxon>
        <taxon>Thermococci</taxon>
        <taxon>Thermococcales</taxon>
        <taxon>Thermococcaceae</taxon>
        <taxon>Thermococcus</taxon>
    </lineage>
</organism>
<evidence type="ECO:0000256" key="2">
    <source>
        <dbReference type="ARBA" id="ARBA00022670"/>
    </source>
</evidence>
<protein>
    <submittedName>
        <fullName evidence="13">Peptidase M48, Ste24p</fullName>
    </submittedName>
</protein>
<feature type="transmembrane region" description="Helical" evidence="11">
    <location>
        <begin position="154"/>
        <end position="170"/>
    </location>
</feature>
<comment type="similarity">
    <text evidence="10">Belongs to the peptidase M48 family.</text>
</comment>